<evidence type="ECO:0000256" key="2">
    <source>
        <dbReference type="ARBA" id="ARBA00022614"/>
    </source>
</evidence>
<dbReference type="InterPro" id="IPR000719">
    <property type="entry name" value="Prot_kinase_dom"/>
</dbReference>
<feature type="transmembrane region" description="Helical" evidence="7">
    <location>
        <begin position="338"/>
        <end position="358"/>
    </location>
</feature>
<name>A0A8T0IXE6_CERPU</name>
<accession>A0A8T0IXE6</accession>
<keyword evidence="3 7" id="KW-0812">Transmembrane</keyword>
<keyword evidence="4" id="KW-0677">Repeat</keyword>
<evidence type="ECO:0000256" key="1">
    <source>
        <dbReference type="ARBA" id="ARBA00004370"/>
    </source>
</evidence>
<dbReference type="SUPFAM" id="SSF56112">
    <property type="entry name" value="Protein kinase-like (PK-like)"/>
    <property type="match status" value="1"/>
</dbReference>
<dbReference type="GO" id="GO:0005524">
    <property type="term" value="F:ATP binding"/>
    <property type="evidence" value="ECO:0007669"/>
    <property type="project" value="InterPro"/>
</dbReference>
<sequence>MGSSSYGHLHLQALAFCNFIAICISSSFDLRSSPYERLQPSPLAAPRAVPFAPDVITLLALKEALDDPSNPTLSTWNISTPLCAWKGVAWSHEGSFPFNCEWESYTLTYTYATDLGAVATTLALPSAGLNGTLSPVIAQLYELKVLALGGNKLTGSIPGELGNSPSLTVVSLEQNHLTGPIPASIWNLCRNTKLTALLLHGNNLSGPIPEPLGGSGTTCSQLVSLTLANNELSGFIPPFIGNFANLSWLDLSYNKFTYVIPVSFANLKNLSTKLDNGFSVAGNHLMGPIPPFKESFDPRVFEGNSPWLCGPPLPTPCIHSPTTLTTHRHHRGAMNPTAIILLISAVAVCIVLFFYAIYHLTTLSMFKLLLKKMHLLPGSKAVNEEAKFPQGKLVQFYEGGGGALTEETVLKSASELLEETSYGKNYRVWLPSKHMLSLSLFKDDITRDEPEFLQGILRLAVIKHSNLVSLRAYYLSRKNEKLLIYDHVIGKSLADIIHGECTLNWQQRHNLALGIAHGIAHLHLEPSVPLVHANLKSSNIFVDGNCNAVLTGYGLHLLVTPAAVNGIIVDANDEGCIAPELRKSRKISTHIDVFSYGIVLLEILTGRTPGKVSGNDTTVVLQELVKAAIVEERLHDVLDLELLKPSICTPTENGLLEALKLAMSCCAPSPSLRPPISEVVQTLQEIQSKFLTQDPESNRSSCEL</sequence>
<dbReference type="Gene3D" id="3.80.10.10">
    <property type="entry name" value="Ribonuclease Inhibitor"/>
    <property type="match status" value="2"/>
</dbReference>
<dbReference type="InterPro" id="IPR011009">
    <property type="entry name" value="Kinase-like_dom_sf"/>
</dbReference>
<reference evidence="9" key="1">
    <citation type="submission" date="2020-06" db="EMBL/GenBank/DDBJ databases">
        <title>WGS assembly of Ceratodon purpureus strain R40.</title>
        <authorList>
            <person name="Carey S.B."/>
            <person name="Jenkins J."/>
            <person name="Shu S."/>
            <person name="Lovell J.T."/>
            <person name="Sreedasyam A."/>
            <person name="Maumus F."/>
            <person name="Tiley G.P."/>
            <person name="Fernandez-Pozo N."/>
            <person name="Barry K."/>
            <person name="Chen C."/>
            <person name="Wang M."/>
            <person name="Lipzen A."/>
            <person name="Daum C."/>
            <person name="Saski C.A."/>
            <person name="Payton A.C."/>
            <person name="Mcbreen J.C."/>
            <person name="Conrad R.E."/>
            <person name="Kollar L.M."/>
            <person name="Olsson S."/>
            <person name="Huttunen S."/>
            <person name="Landis J.B."/>
            <person name="Wickett N.J."/>
            <person name="Johnson M.G."/>
            <person name="Rensing S.A."/>
            <person name="Grimwood J."/>
            <person name="Schmutz J."/>
            <person name="Mcdaniel S.F."/>
        </authorList>
    </citation>
    <scope>NUCLEOTIDE SEQUENCE</scope>
    <source>
        <strain evidence="9">R40</strain>
    </source>
</reference>
<dbReference type="Pfam" id="PF00560">
    <property type="entry name" value="LRR_1"/>
    <property type="match status" value="3"/>
</dbReference>
<evidence type="ECO:0000313" key="9">
    <source>
        <dbReference type="EMBL" id="KAG0587408.1"/>
    </source>
</evidence>
<dbReference type="InterPro" id="IPR013210">
    <property type="entry name" value="LRR_N_plant-typ"/>
</dbReference>
<dbReference type="EMBL" id="CM026422">
    <property type="protein sequence ID" value="KAG0587408.1"/>
    <property type="molecule type" value="Genomic_DNA"/>
</dbReference>
<dbReference type="PANTHER" id="PTHR48007">
    <property type="entry name" value="LEUCINE-RICH REPEAT RECEPTOR-LIKE PROTEIN KINASE PXC1"/>
    <property type="match status" value="1"/>
</dbReference>
<dbReference type="SUPFAM" id="SSF52058">
    <property type="entry name" value="L domain-like"/>
    <property type="match status" value="1"/>
</dbReference>
<evidence type="ECO:0000256" key="6">
    <source>
        <dbReference type="ARBA" id="ARBA00023136"/>
    </source>
</evidence>
<evidence type="ECO:0000256" key="7">
    <source>
        <dbReference type="SAM" id="Phobius"/>
    </source>
</evidence>
<keyword evidence="10" id="KW-1185">Reference proteome</keyword>
<dbReference type="Proteomes" id="UP000822688">
    <property type="component" value="Chromosome 2"/>
</dbReference>
<keyword evidence="2" id="KW-0433">Leucine-rich repeat</keyword>
<evidence type="ECO:0000259" key="8">
    <source>
        <dbReference type="PROSITE" id="PS50011"/>
    </source>
</evidence>
<dbReference type="InterPro" id="IPR032675">
    <property type="entry name" value="LRR_dom_sf"/>
</dbReference>
<feature type="domain" description="Protein kinase" evidence="8">
    <location>
        <begin position="414"/>
        <end position="691"/>
    </location>
</feature>
<protein>
    <recommendedName>
        <fullName evidence="8">Protein kinase domain-containing protein</fullName>
    </recommendedName>
</protein>
<dbReference type="Gene3D" id="3.30.200.20">
    <property type="entry name" value="Phosphorylase Kinase, domain 1"/>
    <property type="match status" value="1"/>
</dbReference>
<dbReference type="GO" id="GO:0004672">
    <property type="term" value="F:protein kinase activity"/>
    <property type="evidence" value="ECO:0007669"/>
    <property type="project" value="InterPro"/>
</dbReference>
<dbReference type="PANTHER" id="PTHR48007:SF32">
    <property type="entry name" value="KINASE-LIKE PROTEIN TMKL1-RELATED"/>
    <property type="match status" value="1"/>
</dbReference>
<dbReference type="Pfam" id="PF08263">
    <property type="entry name" value="LRRNT_2"/>
    <property type="match status" value="1"/>
</dbReference>
<evidence type="ECO:0000313" key="10">
    <source>
        <dbReference type="Proteomes" id="UP000822688"/>
    </source>
</evidence>
<dbReference type="Pfam" id="PF13855">
    <property type="entry name" value="LRR_8"/>
    <property type="match status" value="1"/>
</dbReference>
<evidence type="ECO:0000256" key="5">
    <source>
        <dbReference type="ARBA" id="ARBA00022989"/>
    </source>
</evidence>
<evidence type="ECO:0000256" key="3">
    <source>
        <dbReference type="ARBA" id="ARBA00022692"/>
    </source>
</evidence>
<dbReference type="Gene3D" id="1.10.510.10">
    <property type="entry name" value="Transferase(Phosphotransferase) domain 1"/>
    <property type="match status" value="1"/>
</dbReference>
<evidence type="ECO:0000256" key="4">
    <source>
        <dbReference type="ARBA" id="ARBA00022737"/>
    </source>
</evidence>
<keyword evidence="5 7" id="KW-1133">Transmembrane helix</keyword>
<dbReference type="AlphaFoldDB" id="A0A8T0IXE6"/>
<proteinExistence type="predicted"/>
<feature type="transmembrane region" description="Helical" evidence="7">
    <location>
        <begin position="6"/>
        <end position="28"/>
    </location>
</feature>
<keyword evidence="6 7" id="KW-0472">Membrane</keyword>
<dbReference type="InterPro" id="IPR046959">
    <property type="entry name" value="PRK1-6/SRF4-like"/>
</dbReference>
<comment type="subcellular location">
    <subcellularLocation>
        <location evidence="1">Membrane</location>
    </subcellularLocation>
</comment>
<comment type="caution">
    <text evidence="9">The sequence shown here is derived from an EMBL/GenBank/DDBJ whole genome shotgun (WGS) entry which is preliminary data.</text>
</comment>
<dbReference type="PROSITE" id="PS50011">
    <property type="entry name" value="PROTEIN_KINASE_DOM"/>
    <property type="match status" value="1"/>
</dbReference>
<dbReference type="InterPro" id="IPR001611">
    <property type="entry name" value="Leu-rich_rpt"/>
</dbReference>
<organism evidence="9 10">
    <name type="scientific">Ceratodon purpureus</name>
    <name type="common">Fire moss</name>
    <name type="synonym">Dicranum purpureum</name>
    <dbReference type="NCBI Taxonomy" id="3225"/>
    <lineage>
        <taxon>Eukaryota</taxon>
        <taxon>Viridiplantae</taxon>
        <taxon>Streptophyta</taxon>
        <taxon>Embryophyta</taxon>
        <taxon>Bryophyta</taxon>
        <taxon>Bryophytina</taxon>
        <taxon>Bryopsida</taxon>
        <taxon>Dicranidae</taxon>
        <taxon>Pseudoditrichales</taxon>
        <taxon>Ditrichaceae</taxon>
        <taxon>Ceratodon</taxon>
    </lineage>
</organism>
<gene>
    <name evidence="9" type="ORF">KC19_2G162200</name>
</gene>
<dbReference type="GO" id="GO:0016020">
    <property type="term" value="C:membrane"/>
    <property type="evidence" value="ECO:0007669"/>
    <property type="project" value="UniProtKB-SubCell"/>
</dbReference>
<dbReference type="Pfam" id="PF00069">
    <property type="entry name" value="Pkinase"/>
    <property type="match status" value="1"/>
</dbReference>